<name>A0A1F7ITY8_9BACT</name>
<dbReference type="InterPro" id="IPR036034">
    <property type="entry name" value="PDZ_sf"/>
</dbReference>
<evidence type="ECO:0000256" key="2">
    <source>
        <dbReference type="ARBA" id="ARBA00022801"/>
    </source>
</evidence>
<dbReference type="GO" id="GO:0006508">
    <property type="term" value="P:proteolysis"/>
    <property type="evidence" value="ECO:0007669"/>
    <property type="project" value="UniProtKB-KW"/>
</dbReference>
<sequence length="395" mass="42654">MNWKNVHLKSLIVVVAVIILAAAVTQQYLSNKDTFFSSWNFSSLFSQSPKSDIKTPGPQGVVYQESVVTKVVEDTLPSVVTIGISKTTTDSRVEYNPFDPFSPFRVAPGPQRTIEQNIGSGFIVSDDGLIITNKHVVLDTEAKYTVLTNDQEQYEVQQIYRDPLNDLAIVKIDATNLKPLPLGDSTKIKLGQMAIAIGTPLGEFQNTVTVGVVSGLGRGITAGSPFEGFVEELDNVIQTDAAISPGNSGGPLLNSSGRAVGVNTAIADEGQNIGFAIPINTVKELIQSFKNQGSNFERPYIGVRYQMVDSRTAILNGVVEGAYVESVVENSPADLAGIQADDIITEIDGNKLSGEDEDSLAKTILQKKIGDRVQIKVWRNDEILTFNLTLEGFSG</sequence>
<evidence type="ECO:0000313" key="4">
    <source>
        <dbReference type="EMBL" id="OGK46832.1"/>
    </source>
</evidence>
<keyword evidence="2" id="KW-0378">Hydrolase</keyword>
<evidence type="ECO:0000256" key="1">
    <source>
        <dbReference type="ARBA" id="ARBA00022670"/>
    </source>
</evidence>
<dbReference type="Gene3D" id="2.40.10.120">
    <property type="match status" value="1"/>
</dbReference>
<evidence type="ECO:0000313" key="5">
    <source>
        <dbReference type="Proteomes" id="UP000177141"/>
    </source>
</evidence>
<accession>A0A1F7ITY8</accession>
<dbReference type="STRING" id="1802061.A3A93_06255"/>
<dbReference type="InterPro" id="IPR009003">
    <property type="entry name" value="Peptidase_S1_PA"/>
</dbReference>
<organism evidence="4 5">
    <name type="scientific">Candidatus Roizmanbacteria bacterium RIFCSPLOWO2_01_FULL_38_12</name>
    <dbReference type="NCBI Taxonomy" id="1802061"/>
    <lineage>
        <taxon>Bacteria</taxon>
        <taxon>Candidatus Roizmaniibacteriota</taxon>
    </lineage>
</organism>
<dbReference type="AlphaFoldDB" id="A0A1F7ITY8"/>
<dbReference type="PANTHER" id="PTHR43343:SF3">
    <property type="entry name" value="PROTEASE DO-LIKE 8, CHLOROPLASTIC"/>
    <property type="match status" value="1"/>
</dbReference>
<dbReference type="PRINTS" id="PR00834">
    <property type="entry name" value="PROTEASES2C"/>
</dbReference>
<dbReference type="SUPFAM" id="SSF50156">
    <property type="entry name" value="PDZ domain-like"/>
    <property type="match status" value="1"/>
</dbReference>
<reference evidence="4 5" key="1">
    <citation type="journal article" date="2016" name="Nat. Commun.">
        <title>Thousands of microbial genomes shed light on interconnected biogeochemical processes in an aquifer system.</title>
        <authorList>
            <person name="Anantharaman K."/>
            <person name="Brown C.T."/>
            <person name="Hug L.A."/>
            <person name="Sharon I."/>
            <person name="Castelle C.J."/>
            <person name="Probst A.J."/>
            <person name="Thomas B.C."/>
            <person name="Singh A."/>
            <person name="Wilkins M.J."/>
            <person name="Karaoz U."/>
            <person name="Brodie E.L."/>
            <person name="Williams K.H."/>
            <person name="Hubbard S.S."/>
            <person name="Banfield J.F."/>
        </authorList>
    </citation>
    <scope>NUCLEOTIDE SEQUENCE [LARGE SCALE GENOMIC DNA]</scope>
</reference>
<proteinExistence type="predicted"/>
<dbReference type="GO" id="GO:0004252">
    <property type="term" value="F:serine-type endopeptidase activity"/>
    <property type="evidence" value="ECO:0007669"/>
    <property type="project" value="InterPro"/>
</dbReference>
<dbReference type="PANTHER" id="PTHR43343">
    <property type="entry name" value="PEPTIDASE S12"/>
    <property type="match status" value="1"/>
</dbReference>
<dbReference type="InterPro" id="IPR001940">
    <property type="entry name" value="Peptidase_S1C"/>
</dbReference>
<evidence type="ECO:0000259" key="3">
    <source>
        <dbReference type="PROSITE" id="PS50106"/>
    </source>
</evidence>
<dbReference type="Gene3D" id="2.30.42.10">
    <property type="match status" value="1"/>
</dbReference>
<dbReference type="InterPro" id="IPR001478">
    <property type="entry name" value="PDZ"/>
</dbReference>
<comment type="caution">
    <text evidence="4">The sequence shown here is derived from an EMBL/GenBank/DDBJ whole genome shotgun (WGS) entry which is preliminary data.</text>
</comment>
<dbReference type="PROSITE" id="PS50106">
    <property type="entry name" value="PDZ"/>
    <property type="match status" value="1"/>
</dbReference>
<keyword evidence="1" id="KW-0645">Protease</keyword>
<dbReference type="SUPFAM" id="SSF50494">
    <property type="entry name" value="Trypsin-like serine proteases"/>
    <property type="match status" value="1"/>
</dbReference>
<dbReference type="Pfam" id="PF13365">
    <property type="entry name" value="Trypsin_2"/>
    <property type="match status" value="1"/>
</dbReference>
<dbReference type="Proteomes" id="UP000177141">
    <property type="component" value="Unassembled WGS sequence"/>
</dbReference>
<dbReference type="InterPro" id="IPR051201">
    <property type="entry name" value="Chloro_Bact_Ser_Proteases"/>
</dbReference>
<gene>
    <name evidence="4" type="ORF">A3A93_06255</name>
</gene>
<protein>
    <recommendedName>
        <fullName evidence="3">PDZ domain-containing protein</fullName>
    </recommendedName>
</protein>
<feature type="domain" description="PDZ" evidence="3">
    <location>
        <begin position="285"/>
        <end position="364"/>
    </location>
</feature>
<dbReference type="SMART" id="SM00228">
    <property type="entry name" value="PDZ"/>
    <property type="match status" value="1"/>
</dbReference>
<dbReference type="EMBL" id="MGAL01000039">
    <property type="protein sequence ID" value="OGK46832.1"/>
    <property type="molecule type" value="Genomic_DNA"/>
</dbReference>
<dbReference type="Pfam" id="PF13180">
    <property type="entry name" value="PDZ_2"/>
    <property type="match status" value="1"/>
</dbReference>